<comment type="caution">
    <text evidence="1">The sequence shown here is derived from an EMBL/GenBank/DDBJ whole genome shotgun (WGS) entry which is preliminary data.</text>
</comment>
<evidence type="ECO:0000313" key="2">
    <source>
        <dbReference type="Proteomes" id="UP001207468"/>
    </source>
</evidence>
<keyword evidence="2" id="KW-1185">Reference proteome</keyword>
<dbReference type="Proteomes" id="UP001207468">
    <property type="component" value="Unassembled WGS sequence"/>
</dbReference>
<dbReference type="EMBL" id="JAGFNK010000059">
    <property type="protein sequence ID" value="KAI9509643.1"/>
    <property type="molecule type" value="Genomic_DNA"/>
</dbReference>
<name>A0ACC0UD54_9AGAM</name>
<organism evidence="1 2">
    <name type="scientific">Russula earlei</name>
    <dbReference type="NCBI Taxonomy" id="71964"/>
    <lineage>
        <taxon>Eukaryota</taxon>
        <taxon>Fungi</taxon>
        <taxon>Dikarya</taxon>
        <taxon>Basidiomycota</taxon>
        <taxon>Agaricomycotina</taxon>
        <taxon>Agaricomycetes</taxon>
        <taxon>Russulales</taxon>
        <taxon>Russulaceae</taxon>
        <taxon>Russula</taxon>
    </lineage>
</organism>
<protein>
    <submittedName>
        <fullName evidence="1">Uncharacterized protein</fullName>
    </submittedName>
</protein>
<gene>
    <name evidence="1" type="ORF">F5148DRAFT_1186114</name>
</gene>
<evidence type="ECO:0000313" key="1">
    <source>
        <dbReference type="EMBL" id="KAI9509643.1"/>
    </source>
</evidence>
<sequence length="323" mass="36529">MSYYTGSQSLPAGRSIYPATVQQLLRARQKHTQSKFYIDGMELDMVTCVAHLVQIGPYHDNSGRAYFVEDGSAGRLRVSQFSWSESNPLLEGSLKEHIYVRVMGRLKNFNGKNQLIAVHIRPVLDMHEPFFHCLEAMVAFVSRQKRISLSAHTAPTMSRSPRVTQQHTTPMQTDSGTDGYFTPQASWADFENMPELGEIDRLTLLDHHSDEHLHNPEFVQEPSLPSQSPPLSSTSPPLEANNLPSLLRDPYSALSSLQRDIIIKIQENAPLFPTGVPIKALYMRIGRSTDCDSELKIRQAIEEMMEDGLLYSTIDENHFKMKD</sequence>
<reference evidence="1" key="1">
    <citation type="submission" date="2021-03" db="EMBL/GenBank/DDBJ databases">
        <title>Evolutionary priming and transition to the ectomycorrhizal habit in an iconic lineage of mushroom-forming fungi: is preadaptation a requirement?</title>
        <authorList>
            <consortium name="DOE Joint Genome Institute"/>
            <person name="Looney B.P."/>
            <person name="Miyauchi S."/>
            <person name="Morin E."/>
            <person name="Drula E."/>
            <person name="Courty P.E."/>
            <person name="Chicoki N."/>
            <person name="Fauchery L."/>
            <person name="Kohler A."/>
            <person name="Kuo A."/>
            <person name="LaButti K."/>
            <person name="Pangilinan J."/>
            <person name="Lipzen A."/>
            <person name="Riley R."/>
            <person name="Andreopoulos W."/>
            <person name="He G."/>
            <person name="Johnson J."/>
            <person name="Barry K.W."/>
            <person name="Grigoriev I.V."/>
            <person name="Nagy L."/>
            <person name="Hibbett D."/>
            <person name="Henrissat B."/>
            <person name="Matheny P.B."/>
            <person name="Labbe J."/>
            <person name="Martin A.F."/>
        </authorList>
    </citation>
    <scope>NUCLEOTIDE SEQUENCE</scope>
    <source>
        <strain evidence="1">BPL698</strain>
    </source>
</reference>
<proteinExistence type="predicted"/>
<accession>A0ACC0UD54</accession>